<accession>A0AAP2CL35</accession>
<gene>
    <name evidence="2" type="ORF">KI659_18030</name>
</gene>
<name>A0AAP2CL35_9BACT</name>
<proteinExistence type="predicted"/>
<reference evidence="2 3" key="1">
    <citation type="submission" date="2021-05" db="EMBL/GenBank/DDBJ databases">
        <authorList>
            <person name="Zhang Z.D."/>
            <person name="Osman G."/>
        </authorList>
    </citation>
    <scope>NUCLEOTIDE SEQUENCE [LARGE SCALE GENOMIC DNA]</scope>
    <source>
        <strain evidence="2 3">KCTC 32217</strain>
    </source>
</reference>
<evidence type="ECO:0000313" key="3">
    <source>
        <dbReference type="Proteomes" id="UP001319104"/>
    </source>
</evidence>
<dbReference type="EMBL" id="JAHCMY010000024">
    <property type="protein sequence ID" value="MBS9525925.1"/>
    <property type="molecule type" value="Genomic_DNA"/>
</dbReference>
<evidence type="ECO:0000256" key="1">
    <source>
        <dbReference type="SAM" id="Phobius"/>
    </source>
</evidence>
<organism evidence="2 3">
    <name type="scientific">Litoribacter ruber</name>
    <dbReference type="NCBI Taxonomy" id="702568"/>
    <lineage>
        <taxon>Bacteria</taxon>
        <taxon>Pseudomonadati</taxon>
        <taxon>Bacteroidota</taxon>
        <taxon>Cytophagia</taxon>
        <taxon>Cytophagales</taxon>
        <taxon>Cyclobacteriaceae</taxon>
        <taxon>Litoribacter</taxon>
    </lineage>
</organism>
<dbReference type="RefSeq" id="WP_213946785.1">
    <property type="nucleotide sequence ID" value="NZ_JAHCMY010000024.1"/>
</dbReference>
<feature type="transmembrane region" description="Helical" evidence="1">
    <location>
        <begin position="468"/>
        <end position="487"/>
    </location>
</feature>
<keyword evidence="3" id="KW-1185">Reference proteome</keyword>
<dbReference type="AlphaFoldDB" id="A0AAP2CL35"/>
<keyword evidence="1" id="KW-1133">Transmembrane helix</keyword>
<keyword evidence="1" id="KW-0472">Membrane</keyword>
<protein>
    <submittedName>
        <fullName evidence="2">Uncharacterized protein</fullName>
    </submittedName>
</protein>
<comment type="caution">
    <text evidence="2">The sequence shown here is derived from an EMBL/GenBank/DDBJ whole genome shotgun (WGS) entry which is preliminary data.</text>
</comment>
<keyword evidence="1" id="KW-0812">Transmembrane</keyword>
<dbReference type="Proteomes" id="UP001319104">
    <property type="component" value="Unassembled WGS sequence"/>
</dbReference>
<sequence length="561" mass="65881">MDIPKFQGNEFQEGNIFKINPKYDFYNLYEDLEGLNVESDIYFEDVDFTFFKINFTRLKERNIKFTNCTFLKDIQLESKNKKISFSNCKLSDNDTVNISLRGKAELLEIEKCYFNNIEIKNFNTVEYLHITSALNSLSIENGNILNMSLFFQDCNLSKLTFGEVGFKRIEINGFGNTHFESFFVEAFCLTPENEKIISLEDLEDNERVDIERIFEYSFRINGFSSPDIYLLIENCPFVTISELKTDFFHMFMGSNIEHNTLRISDCDFKNGNLDSYLDKLKLHTLYLSRCSNFSCNNIEVEKVSLVNSFKGFVEFSNCIFQKLHFYDFKINHYLVLNNIFFEGEKHLGIDNSILNKVEINPSFLHQINSLYFNKSSIKGLEIYNFIGLNEEAIKSSKGFEISEKLSFYRELKSLAESSHNNYLYQQFKALEYNELLKDESQKITNLNKAILTLNKLSNNHGTNPLNALSWYLGFIIIYSLILFITFLSSGYSTETFLTFYSSNYTYLFNPFQYINSLERKDHIEDTAYIFNYAVKIWDILYNVAIGYLIYQFVASFRKFNR</sequence>
<evidence type="ECO:0000313" key="2">
    <source>
        <dbReference type="EMBL" id="MBS9525925.1"/>
    </source>
</evidence>